<dbReference type="Gene3D" id="1.20.120.520">
    <property type="entry name" value="nmb1532 protein domain like"/>
    <property type="match status" value="1"/>
</dbReference>
<keyword evidence="3" id="KW-1185">Reference proteome</keyword>
<dbReference type="PANTHER" id="PTHR38048">
    <property type="entry name" value="EXPRESSED PROTEIN"/>
    <property type="match status" value="1"/>
</dbReference>
<evidence type="ECO:0000313" key="2">
    <source>
        <dbReference type="EMBL" id="PVI03123.1"/>
    </source>
</evidence>
<protein>
    <recommendedName>
        <fullName evidence="1">Hemerythrin-like domain-containing protein</fullName>
    </recommendedName>
</protein>
<feature type="domain" description="Hemerythrin-like" evidence="1">
    <location>
        <begin position="43"/>
        <end position="162"/>
    </location>
</feature>
<evidence type="ECO:0000313" key="3">
    <source>
        <dbReference type="Proteomes" id="UP000244855"/>
    </source>
</evidence>
<gene>
    <name evidence="2" type="ORF">DM02DRAFT_588438</name>
</gene>
<dbReference type="OrthoDB" id="58416at2759"/>
<dbReference type="AlphaFoldDB" id="A0A2V1DXP6"/>
<accession>A0A2V1DXP6</accession>
<organism evidence="2 3">
    <name type="scientific">Periconia macrospinosa</name>
    <dbReference type="NCBI Taxonomy" id="97972"/>
    <lineage>
        <taxon>Eukaryota</taxon>
        <taxon>Fungi</taxon>
        <taxon>Dikarya</taxon>
        <taxon>Ascomycota</taxon>
        <taxon>Pezizomycotina</taxon>
        <taxon>Dothideomycetes</taxon>
        <taxon>Pleosporomycetidae</taxon>
        <taxon>Pleosporales</taxon>
        <taxon>Massarineae</taxon>
        <taxon>Periconiaceae</taxon>
        <taxon>Periconia</taxon>
    </lineage>
</organism>
<reference evidence="2 3" key="1">
    <citation type="journal article" date="2018" name="Sci. Rep.">
        <title>Comparative genomics provides insights into the lifestyle and reveals functional heterogeneity of dark septate endophytic fungi.</title>
        <authorList>
            <person name="Knapp D.G."/>
            <person name="Nemeth J.B."/>
            <person name="Barry K."/>
            <person name="Hainaut M."/>
            <person name="Henrissat B."/>
            <person name="Johnson J."/>
            <person name="Kuo A."/>
            <person name="Lim J.H.P."/>
            <person name="Lipzen A."/>
            <person name="Nolan M."/>
            <person name="Ohm R.A."/>
            <person name="Tamas L."/>
            <person name="Grigoriev I.V."/>
            <person name="Spatafora J.W."/>
            <person name="Nagy L.G."/>
            <person name="Kovacs G.M."/>
        </authorList>
    </citation>
    <scope>NUCLEOTIDE SEQUENCE [LARGE SCALE GENOMIC DNA]</scope>
    <source>
        <strain evidence="2 3">DSE2036</strain>
    </source>
</reference>
<dbReference type="PANTHER" id="PTHR38048:SF2">
    <property type="entry name" value="HEMERYTHRIN-LIKE DOMAIN-CONTAINING PROTEIN"/>
    <property type="match status" value="1"/>
</dbReference>
<name>A0A2V1DXP6_9PLEO</name>
<dbReference type="InterPro" id="IPR053206">
    <property type="entry name" value="Dimeric_xanthone_biosynth"/>
</dbReference>
<dbReference type="Proteomes" id="UP000244855">
    <property type="component" value="Unassembled WGS sequence"/>
</dbReference>
<sequence>MATVTRVNVDSRKADGPFPLIETPAHKQNDPNLDQFAKVASHMALAHNVIIRGLNSIYKQAAFVKIEDYPAFVAYAYCWYEFLQAHHDLEEESLFPALEKLTGEKGLMDANVAEHRLFHTALAAYAEYLAPIKNTPNEFSPSTLLKLIDTLAPPLLSHLNSEIPTLLALSSHPHFAMPSSAEADLASAAESLANLYAAEEKSITMRLSFTEGQMFFFFNLDRQYEGGRWKDWPPVPNSVIWLTLRTWGQWRRSWWTFAACDMDGQLRVLEALKDKA</sequence>
<dbReference type="EMBL" id="KZ805335">
    <property type="protein sequence ID" value="PVI03123.1"/>
    <property type="molecule type" value="Genomic_DNA"/>
</dbReference>
<proteinExistence type="predicted"/>
<dbReference type="Pfam" id="PF01814">
    <property type="entry name" value="Hemerythrin"/>
    <property type="match status" value="1"/>
</dbReference>
<evidence type="ECO:0000259" key="1">
    <source>
        <dbReference type="Pfam" id="PF01814"/>
    </source>
</evidence>
<dbReference type="STRING" id="97972.A0A2V1DXP6"/>
<dbReference type="InterPro" id="IPR012312">
    <property type="entry name" value="Hemerythrin-like"/>
</dbReference>